<sequence>MKLMEKILSKENLERAIKKVKQNKGAPGTDKMTVQEIEYWCEQYQEELISKIMNKQYRPMPVKRVYIPKPNGKQRPLGIPTVVDRVIQQAMFQVLSEIYEPVFSEHSFGFRPGRSAHMAMKEVLKYLNEGYEWIVDLDIEKFFDTVNHDKLISILREKVNDATTLHLIRAYLRAGVLENGLIKSTIIGTPQGGPVSVILSNIYLDKFDKELETRNLRFVRYADDCIIFVKSEMSANRVMKSVTSWLERKLFLKVSATKTIILFG</sequence>
<organism evidence="2 3">
    <name type="scientific">Thomasclavelia cocleata</name>
    <dbReference type="NCBI Taxonomy" id="69824"/>
    <lineage>
        <taxon>Bacteria</taxon>
        <taxon>Bacillati</taxon>
        <taxon>Bacillota</taxon>
        <taxon>Erysipelotrichia</taxon>
        <taxon>Erysipelotrichales</taxon>
        <taxon>Coprobacillaceae</taxon>
        <taxon>Thomasclavelia</taxon>
    </lineage>
</organism>
<name>A0A1I0ES23_9FIRM</name>
<keyword evidence="2" id="KW-0548">Nucleotidyltransferase</keyword>
<feature type="domain" description="Reverse transcriptase" evidence="1">
    <location>
        <begin position="48"/>
        <end position="264"/>
    </location>
</feature>
<dbReference type="InterPro" id="IPR043502">
    <property type="entry name" value="DNA/RNA_pol_sf"/>
</dbReference>
<keyword evidence="2" id="KW-0695">RNA-directed DNA polymerase</keyword>
<dbReference type="OrthoDB" id="1646320at2"/>
<proteinExistence type="predicted"/>
<accession>A0A1I0ES23</accession>
<dbReference type="RefSeq" id="WP_092353800.1">
    <property type="nucleotide sequence ID" value="NZ_FOIN01000014.1"/>
</dbReference>
<dbReference type="EMBL" id="FOIN01000014">
    <property type="protein sequence ID" value="SET48313.1"/>
    <property type="molecule type" value="Genomic_DNA"/>
</dbReference>
<protein>
    <submittedName>
        <fullName evidence="2">Group II intron reverse transcriptase/maturase</fullName>
    </submittedName>
</protein>
<dbReference type="GeneID" id="78288371"/>
<dbReference type="InterPro" id="IPR051083">
    <property type="entry name" value="GrpII_Intron_Splice-Mob/Def"/>
</dbReference>
<dbReference type="NCBIfam" id="TIGR04416">
    <property type="entry name" value="group_II_RT_mat"/>
    <property type="match status" value="1"/>
</dbReference>
<reference evidence="3" key="1">
    <citation type="submission" date="2016-10" db="EMBL/GenBank/DDBJ databases">
        <authorList>
            <person name="Varghese N."/>
            <person name="Submissions S."/>
        </authorList>
    </citation>
    <scope>NUCLEOTIDE SEQUENCE [LARGE SCALE GENOMIC DNA]</scope>
    <source>
        <strain evidence="3">DSM 1551</strain>
    </source>
</reference>
<dbReference type="SUPFAM" id="SSF56672">
    <property type="entry name" value="DNA/RNA polymerases"/>
    <property type="match status" value="1"/>
</dbReference>
<keyword evidence="3" id="KW-1185">Reference proteome</keyword>
<keyword evidence="2" id="KW-0808">Transferase</keyword>
<dbReference type="PROSITE" id="PS50878">
    <property type="entry name" value="RT_POL"/>
    <property type="match status" value="1"/>
</dbReference>
<dbReference type="CDD" id="cd01651">
    <property type="entry name" value="RT_G2_intron"/>
    <property type="match status" value="1"/>
</dbReference>
<evidence type="ECO:0000259" key="1">
    <source>
        <dbReference type="PROSITE" id="PS50878"/>
    </source>
</evidence>
<dbReference type="InterPro" id="IPR000477">
    <property type="entry name" value="RT_dom"/>
</dbReference>
<dbReference type="PANTHER" id="PTHR34047">
    <property type="entry name" value="NUCLEAR INTRON MATURASE 1, MITOCHONDRIAL-RELATED"/>
    <property type="match status" value="1"/>
</dbReference>
<dbReference type="Pfam" id="PF00078">
    <property type="entry name" value="RVT_1"/>
    <property type="match status" value="1"/>
</dbReference>
<gene>
    <name evidence="2" type="ORF">SAMN04489758_1145</name>
</gene>
<dbReference type="PANTHER" id="PTHR34047:SF8">
    <property type="entry name" value="PROTEIN YKFC"/>
    <property type="match status" value="1"/>
</dbReference>
<evidence type="ECO:0000313" key="3">
    <source>
        <dbReference type="Proteomes" id="UP000198558"/>
    </source>
</evidence>
<dbReference type="AlphaFoldDB" id="A0A1I0ES23"/>
<dbReference type="InterPro" id="IPR030931">
    <property type="entry name" value="Group_II_RT_mat"/>
</dbReference>
<evidence type="ECO:0000313" key="2">
    <source>
        <dbReference type="EMBL" id="SET48313.1"/>
    </source>
</evidence>
<dbReference type="Proteomes" id="UP000198558">
    <property type="component" value="Unassembled WGS sequence"/>
</dbReference>
<dbReference type="GO" id="GO:0003964">
    <property type="term" value="F:RNA-directed DNA polymerase activity"/>
    <property type="evidence" value="ECO:0007669"/>
    <property type="project" value="UniProtKB-KW"/>
</dbReference>